<dbReference type="Proteomes" id="UP001151081">
    <property type="component" value="Unassembled WGS sequence"/>
</dbReference>
<keyword evidence="2" id="KW-1185">Reference proteome</keyword>
<reference evidence="1 2" key="1">
    <citation type="submission" date="2021-04" db="EMBL/GenBank/DDBJ databases">
        <title>Genome analysis of Polyangium sp.</title>
        <authorList>
            <person name="Li Y."/>
            <person name="Wang J."/>
        </authorList>
    </citation>
    <scope>NUCLEOTIDE SEQUENCE [LARGE SCALE GENOMIC DNA]</scope>
    <source>
        <strain evidence="1 2">SDU14</strain>
    </source>
</reference>
<comment type="caution">
    <text evidence="1">The sequence shown here is derived from an EMBL/GenBank/DDBJ whole genome shotgun (WGS) entry which is preliminary data.</text>
</comment>
<gene>
    <name evidence="1" type="ORF">KEG57_28890</name>
</gene>
<dbReference type="RefSeq" id="WP_272459018.1">
    <property type="nucleotide sequence ID" value="NZ_JAGTJJ010000021.1"/>
</dbReference>
<name>A0A9X4ATU1_9BACT</name>
<organism evidence="1 2">
    <name type="scientific">Polyangium jinanense</name>
    <dbReference type="NCBI Taxonomy" id="2829994"/>
    <lineage>
        <taxon>Bacteria</taxon>
        <taxon>Pseudomonadati</taxon>
        <taxon>Myxococcota</taxon>
        <taxon>Polyangia</taxon>
        <taxon>Polyangiales</taxon>
        <taxon>Polyangiaceae</taxon>
        <taxon>Polyangium</taxon>
    </lineage>
</organism>
<evidence type="ECO:0000313" key="1">
    <source>
        <dbReference type="EMBL" id="MDC3984559.1"/>
    </source>
</evidence>
<dbReference type="EMBL" id="JAGTJJ010000021">
    <property type="protein sequence ID" value="MDC3984559.1"/>
    <property type="molecule type" value="Genomic_DNA"/>
</dbReference>
<evidence type="ECO:0000313" key="2">
    <source>
        <dbReference type="Proteomes" id="UP001151081"/>
    </source>
</evidence>
<dbReference type="AlphaFoldDB" id="A0A9X4ATU1"/>
<sequence>MKDPRVEAYSDMWTTDLHRYGILETDPPSAELGLVFDLEARCPLTMCEDPEVVTAVLENMRRAGVRRLTWEETEFKE</sequence>
<protein>
    <submittedName>
        <fullName evidence="1">Uncharacterized protein</fullName>
    </submittedName>
</protein>
<accession>A0A9X4ATU1</accession>
<proteinExistence type="predicted"/>